<evidence type="ECO:0000259" key="3">
    <source>
        <dbReference type="PROSITE" id="PS01031"/>
    </source>
</evidence>
<accession>A0A385DKA4</accession>
<reference evidence="4 5" key="1">
    <citation type="submission" date="2018-08" db="EMBL/GenBank/DDBJ databases">
        <authorList>
            <person name="Ferrada E.E."/>
            <person name="Latorre B.A."/>
        </authorList>
    </citation>
    <scope>NUCLEOTIDE SEQUENCE [LARGE SCALE GENOMIC DNA]</scope>
    <source>
        <strain evidence="4 5">VK-A60T</strain>
    </source>
</reference>
<evidence type="ECO:0000256" key="1">
    <source>
        <dbReference type="PROSITE-ProRule" id="PRU00285"/>
    </source>
</evidence>
<dbReference type="InterPro" id="IPR008978">
    <property type="entry name" value="HSP20-like_chaperone"/>
</dbReference>
<dbReference type="CDD" id="cd00298">
    <property type="entry name" value="ACD_sHsps_p23-like"/>
    <property type="match status" value="1"/>
</dbReference>
<proteinExistence type="inferred from homology"/>
<gene>
    <name evidence="4" type="ORF">D0C37_01790</name>
</gene>
<dbReference type="PANTHER" id="PTHR11527">
    <property type="entry name" value="HEAT-SHOCK PROTEIN 20 FAMILY MEMBER"/>
    <property type="match status" value="1"/>
</dbReference>
<dbReference type="KEGG" id="sky:D0C37_01790"/>
<dbReference type="InterPro" id="IPR031107">
    <property type="entry name" value="Small_HSP"/>
</dbReference>
<evidence type="ECO:0000313" key="4">
    <source>
        <dbReference type="EMBL" id="AXQ58798.1"/>
    </source>
</evidence>
<feature type="domain" description="SHSP" evidence="3">
    <location>
        <begin position="14"/>
        <end position="121"/>
    </location>
</feature>
<name>A0A385DKA4_9ACTN</name>
<evidence type="ECO:0000313" key="5">
    <source>
        <dbReference type="Proteomes" id="UP000259636"/>
    </source>
</evidence>
<dbReference type="SUPFAM" id="SSF49764">
    <property type="entry name" value="HSP20-like chaperones"/>
    <property type="match status" value="1"/>
</dbReference>
<dbReference type="EMBL" id="CP031742">
    <property type="protein sequence ID" value="AXQ58798.1"/>
    <property type="molecule type" value="Genomic_DNA"/>
</dbReference>
<dbReference type="Gene3D" id="2.60.40.790">
    <property type="match status" value="1"/>
</dbReference>
<protein>
    <submittedName>
        <fullName evidence="4">Hsp20/alpha crystallin family protein</fullName>
    </submittedName>
</protein>
<dbReference type="Pfam" id="PF00011">
    <property type="entry name" value="HSP20"/>
    <property type="match status" value="1"/>
</dbReference>
<dbReference type="InterPro" id="IPR002068">
    <property type="entry name" value="A-crystallin/Hsp20_dom"/>
</dbReference>
<dbReference type="AlphaFoldDB" id="A0A385DKA4"/>
<dbReference type="PROSITE" id="PS01031">
    <property type="entry name" value="SHSP"/>
    <property type="match status" value="1"/>
</dbReference>
<sequence>MRQLADRVERGGEPAARHWMPTVEEADGGDAYLVRAELPGVPRECVKVEMDGRELYISGTLDESSAQNTLGRRIGTFSFGIRVPGDADHDQVRADLVDGVLTVRLTKSGEHATRPVAVGTAVGG</sequence>
<evidence type="ECO:0000256" key="2">
    <source>
        <dbReference type="RuleBase" id="RU003616"/>
    </source>
</evidence>
<organism evidence="4 5">
    <name type="scientific">Streptomyces koyangensis</name>
    <dbReference type="NCBI Taxonomy" id="188770"/>
    <lineage>
        <taxon>Bacteria</taxon>
        <taxon>Bacillati</taxon>
        <taxon>Actinomycetota</taxon>
        <taxon>Actinomycetes</taxon>
        <taxon>Kitasatosporales</taxon>
        <taxon>Streptomycetaceae</taxon>
        <taxon>Streptomyces</taxon>
        <taxon>Streptomyces aurantiacus group</taxon>
    </lineage>
</organism>
<comment type="similarity">
    <text evidence="1 2">Belongs to the small heat shock protein (HSP20) family.</text>
</comment>
<dbReference type="Proteomes" id="UP000259636">
    <property type="component" value="Chromosome"/>
</dbReference>